<feature type="compositionally biased region" description="Polar residues" evidence="1">
    <location>
        <begin position="226"/>
        <end position="240"/>
    </location>
</feature>
<evidence type="ECO:0000313" key="3">
    <source>
        <dbReference type="Proteomes" id="UP000298030"/>
    </source>
</evidence>
<evidence type="ECO:0000313" key="2">
    <source>
        <dbReference type="EMBL" id="TEB26749.1"/>
    </source>
</evidence>
<organism evidence="2 3">
    <name type="scientific">Coprinellus micaceus</name>
    <name type="common">Glistening ink-cap mushroom</name>
    <name type="synonym">Coprinus micaceus</name>
    <dbReference type="NCBI Taxonomy" id="71717"/>
    <lineage>
        <taxon>Eukaryota</taxon>
        <taxon>Fungi</taxon>
        <taxon>Dikarya</taxon>
        <taxon>Basidiomycota</taxon>
        <taxon>Agaricomycotina</taxon>
        <taxon>Agaricomycetes</taxon>
        <taxon>Agaricomycetidae</taxon>
        <taxon>Agaricales</taxon>
        <taxon>Agaricineae</taxon>
        <taxon>Psathyrellaceae</taxon>
        <taxon>Coprinellus</taxon>
    </lineage>
</organism>
<feature type="region of interest" description="Disordered" evidence="1">
    <location>
        <begin position="1"/>
        <end position="42"/>
    </location>
</feature>
<protein>
    <submittedName>
        <fullName evidence="2">Uncharacterized protein</fullName>
    </submittedName>
</protein>
<dbReference type="AlphaFoldDB" id="A0A4Y7SZT6"/>
<accession>A0A4Y7SZT6</accession>
<dbReference type="EMBL" id="QPFP01000046">
    <property type="protein sequence ID" value="TEB26749.1"/>
    <property type="molecule type" value="Genomic_DNA"/>
</dbReference>
<feature type="compositionally biased region" description="Low complexity" evidence="1">
    <location>
        <begin position="154"/>
        <end position="168"/>
    </location>
</feature>
<dbReference type="Proteomes" id="UP000298030">
    <property type="component" value="Unassembled WGS sequence"/>
</dbReference>
<proteinExistence type="predicted"/>
<evidence type="ECO:0000256" key="1">
    <source>
        <dbReference type="SAM" id="MobiDB-lite"/>
    </source>
</evidence>
<reference evidence="2 3" key="1">
    <citation type="journal article" date="2019" name="Nat. Ecol. Evol.">
        <title>Megaphylogeny resolves global patterns of mushroom evolution.</title>
        <authorList>
            <person name="Varga T."/>
            <person name="Krizsan K."/>
            <person name="Foldi C."/>
            <person name="Dima B."/>
            <person name="Sanchez-Garcia M."/>
            <person name="Sanchez-Ramirez S."/>
            <person name="Szollosi G.J."/>
            <person name="Szarkandi J.G."/>
            <person name="Papp V."/>
            <person name="Albert L."/>
            <person name="Andreopoulos W."/>
            <person name="Angelini C."/>
            <person name="Antonin V."/>
            <person name="Barry K.W."/>
            <person name="Bougher N.L."/>
            <person name="Buchanan P."/>
            <person name="Buyck B."/>
            <person name="Bense V."/>
            <person name="Catcheside P."/>
            <person name="Chovatia M."/>
            <person name="Cooper J."/>
            <person name="Damon W."/>
            <person name="Desjardin D."/>
            <person name="Finy P."/>
            <person name="Geml J."/>
            <person name="Haridas S."/>
            <person name="Hughes K."/>
            <person name="Justo A."/>
            <person name="Karasinski D."/>
            <person name="Kautmanova I."/>
            <person name="Kiss B."/>
            <person name="Kocsube S."/>
            <person name="Kotiranta H."/>
            <person name="LaButti K.M."/>
            <person name="Lechner B.E."/>
            <person name="Liimatainen K."/>
            <person name="Lipzen A."/>
            <person name="Lukacs Z."/>
            <person name="Mihaltcheva S."/>
            <person name="Morgado L.N."/>
            <person name="Niskanen T."/>
            <person name="Noordeloos M.E."/>
            <person name="Ohm R.A."/>
            <person name="Ortiz-Santana B."/>
            <person name="Ovrebo C."/>
            <person name="Racz N."/>
            <person name="Riley R."/>
            <person name="Savchenko A."/>
            <person name="Shiryaev A."/>
            <person name="Soop K."/>
            <person name="Spirin V."/>
            <person name="Szebenyi C."/>
            <person name="Tomsovsky M."/>
            <person name="Tulloss R.E."/>
            <person name="Uehling J."/>
            <person name="Grigoriev I.V."/>
            <person name="Vagvolgyi C."/>
            <person name="Papp T."/>
            <person name="Martin F.M."/>
            <person name="Miettinen O."/>
            <person name="Hibbett D.S."/>
            <person name="Nagy L.G."/>
        </authorList>
    </citation>
    <scope>NUCLEOTIDE SEQUENCE [LARGE SCALE GENOMIC DNA]</scope>
    <source>
        <strain evidence="2 3">FP101781</strain>
    </source>
</reference>
<name>A0A4Y7SZT6_COPMI</name>
<comment type="caution">
    <text evidence="2">The sequence shown here is derived from an EMBL/GenBank/DDBJ whole genome shotgun (WGS) entry which is preliminary data.</text>
</comment>
<feature type="compositionally biased region" description="Basic and acidic residues" evidence="1">
    <location>
        <begin position="372"/>
        <end position="389"/>
    </location>
</feature>
<feature type="compositionally biased region" description="Polar residues" evidence="1">
    <location>
        <begin position="321"/>
        <end position="331"/>
    </location>
</feature>
<keyword evidence="3" id="KW-1185">Reference proteome</keyword>
<feature type="compositionally biased region" description="Polar residues" evidence="1">
    <location>
        <begin position="1"/>
        <end position="15"/>
    </location>
</feature>
<sequence>MDSTSTIPTANNSLVITEPPTQSPSPEPTQPRTRATRRNGGIRREAAQVFRLADDGQNMVAEASPSIPMMNVLRGSLASISGEATRPPSPFREPHHLHPRGDLRAHVHGFQLAAALAVVQNHQQPQAAAPAVVQNDQQTQAAAPVVVQSKQQAQAAAPAVAQNDQQPQTADSNADPARDPEEGTGVPTTSTKAGSSNGAQPTSTDAQPTDSNETTSKASIALADNPTISADSAETVNATEGTPKAKPTVPCTPAPATTALVLDIPKAPKIKRKRSLESIDEENPDPKRRTRTARNLAAQDELPQPPKKRARKAAEKVGTTAEATRATSKSVSVAPATPLQAAERARPTASARARKVADYATRAPSKAKRTSKKDGSNPAKDKAKGARKD</sequence>
<gene>
    <name evidence="2" type="ORF">FA13DRAFT_1888128</name>
</gene>
<feature type="region of interest" description="Disordered" evidence="1">
    <location>
        <begin position="154"/>
        <end position="389"/>
    </location>
</feature>
<feature type="compositionally biased region" description="Low complexity" evidence="1">
    <location>
        <begin position="242"/>
        <end position="259"/>
    </location>
</feature>
<feature type="compositionally biased region" description="Polar residues" evidence="1">
    <location>
        <begin position="186"/>
        <end position="218"/>
    </location>
</feature>